<sequence>MTDPEPSEDVAPVQKGTCISFSDDEMRVTYEFDEKFDFVGNGMDLDEEISVWIKAANSLLEFSPGSRDPKLEQQAINGFTRIMLSIDCMLEITEIDDENLTIYSALLRRQMNILSCCFSLRPNYKTRFNWFKVVSRVIFDSNVNTSGLPIRVFSR</sequence>
<gene>
    <name evidence="1" type="ORF">NLI96_g7869</name>
</gene>
<comment type="caution">
    <text evidence="1">The sequence shown here is derived from an EMBL/GenBank/DDBJ whole genome shotgun (WGS) entry which is preliminary data.</text>
</comment>
<name>A0AAD5UZZ9_9APHY</name>
<dbReference type="Proteomes" id="UP001212997">
    <property type="component" value="Unassembled WGS sequence"/>
</dbReference>
<evidence type="ECO:0000313" key="2">
    <source>
        <dbReference type="Proteomes" id="UP001212997"/>
    </source>
</evidence>
<dbReference type="AlphaFoldDB" id="A0AAD5UZZ9"/>
<evidence type="ECO:0000313" key="1">
    <source>
        <dbReference type="EMBL" id="KAJ3481143.1"/>
    </source>
</evidence>
<accession>A0AAD5UZZ9</accession>
<organism evidence="1 2">
    <name type="scientific">Meripilus lineatus</name>
    <dbReference type="NCBI Taxonomy" id="2056292"/>
    <lineage>
        <taxon>Eukaryota</taxon>
        <taxon>Fungi</taxon>
        <taxon>Dikarya</taxon>
        <taxon>Basidiomycota</taxon>
        <taxon>Agaricomycotina</taxon>
        <taxon>Agaricomycetes</taxon>
        <taxon>Polyporales</taxon>
        <taxon>Meripilaceae</taxon>
        <taxon>Meripilus</taxon>
    </lineage>
</organism>
<proteinExistence type="predicted"/>
<protein>
    <submittedName>
        <fullName evidence="1">Uncharacterized protein</fullName>
    </submittedName>
</protein>
<keyword evidence="2" id="KW-1185">Reference proteome</keyword>
<reference evidence="1" key="1">
    <citation type="submission" date="2022-07" db="EMBL/GenBank/DDBJ databases">
        <title>Genome Sequence of Physisporinus lineatus.</title>
        <authorList>
            <person name="Buettner E."/>
        </authorList>
    </citation>
    <scope>NUCLEOTIDE SEQUENCE</scope>
    <source>
        <strain evidence="1">VT162</strain>
    </source>
</reference>
<dbReference type="EMBL" id="JANAWD010000337">
    <property type="protein sequence ID" value="KAJ3481143.1"/>
    <property type="molecule type" value="Genomic_DNA"/>
</dbReference>